<organism evidence="2 3">
    <name type="scientific">Cudoniella acicularis</name>
    <dbReference type="NCBI Taxonomy" id="354080"/>
    <lineage>
        <taxon>Eukaryota</taxon>
        <taxon>Fungi</taxon>
        <taxon>Dikarya</taxon>
        <taxon>Ascomycota</taxon>
        <taxon>Pezizomycotina</taxon>
        <taxon>Leotiomycetes</taxon>
        <taxon>Helotiales</taxon>
        <taxon>Tricladiaceae</taxon>
        <taxon>Cudoniella</taxon>
    </lineage>
</organism>
<proteinExistence type="predicted"/>
<dbReference type="Proteomes" id="UP000566819">
    <property type="component" value="Unassembled WGS sequence"/>
</dbReference>
<feature type="signal peptide" evidence="1">
    <location>
        <begin position="1"/>
        <end position="18"/>
    </location>
</feature>
<gene>
    <name evidence="2" type="ORF">G7Y89_g6694</name>
</gene>
<accession>A0A8H4RND6</accession>
<reference evidence="2 3" key="1">
    <citation type="submission" date="2020-03" db="EMBL/GenBank/DDBJ databases">
        <title>Draft Genome Sequence of Cudoniella acicularis.</title>
        <authorList>
            <person name="Buettner E."/>
            <person name="Kellner H."/>
        </authorList>
    </citation>
    <scope>NUCLEOTIDE SEQUENCE [LARGE SCALE GENOMIC DNA]</scope>
    <source>
        <strain evidence="2 3">DSM 108380</strain>
    </source>
</reference>
<dbReference type="EMBL" id="JAAMPI010000444">
    <property type="protein sequence ID" value="KAF4631432.1"/>
    <property type="molecule type" value="Genomic_DNA"/>
</dbReference>
<evidence type="ECO:0000313" key="2">
    <source>
        <dbReference type="EMBL" id="KAF4631432.1"/>
    </source>
</evidence>
<feature type="chain" id="PRO_5034219243" description="Secreted protein" evidence="1">
    <location>
        <begin position="19"/>
        <end position="107"/>
    </location>
</feature>
<keyword evidence="1" id="KW-0732">Signal</keyword>
<evidence type="ECO:0000256" key="1">
    <source>
        <dbReference type="SAM" id="SignalP"/>
    </source>
</evidence>
<evidence type="ECO:0000313" key="3">
    <source>
        <dbReference type="Proteomes" id="UP000566819"/>
    </source>
</evidence>
<sequence length="107" mass="11506">MQFSFTIIVLAVATAVSAGGSFGNCGLGGPCTKRSLPTALPRSWMSGYVNERTAAPEPVAAPVAEPVVVVHLSTFLPSFLLPLPLSSPLPFHSFYLHIKQRLIEWIQ</sequence>
<keyword evidence="3" id="KW-1185">Reference proteome</keyword>
<name>A0A8H4RND6_9HELO</name>
<evidence type="ECO:0008006" key="4">
    <source>
        <dbReference type="Google" id="ProtNLM"/>
    </source>
</evidence>
<protein>
    <recommendedName>
        <fullName evidence="4">Secreted protein</fullName>
    </recommendedName>
</protein>
<dbReference type="AlphaFoldDB" id="A0A8H4RND6"/>
<comment type="caution">
    <text evidence="2">The sequence shown here is derived from an EMBL/GenBank/DDBJ whole genome shotgun (WGS) entry which is preliminary data.</text>
</comment>